<dbReference type="InterPro" id="IPR012910">
    <property type="entry name" value="Plug_dom"/>
</dbReference>
<keyword evidence="3" id="KW-0998">Cell outer membrane</keyword>
<comment type="caution">
    <text evidence="6">The sequence shown here is derived from an EMBL/GenBank/DDBJ whole genome shotgun (WGS) entry which is preliminary data.</text>
</comment>
<comment type="subcellular location">
    <subcellularLocation>
        <location evidence="1">Cell outer membrane</location>
    </subcellularLocation>
</comment>
<dbReference type="Pfam" id="PF14905">
    <property type="entry name" value="OMP_b-brl_3"/>
    <property type="match status" value="1"/>
</dbReference>
<feature type="domain" description="Outer membrane protein beta-barrel" evidence="5">
    <location>
        <begin position="389"/>
        <end position="790"/>
    </location>
</feature>
<keyword evidence="7" id="KW-1185">Reference proteome</keyword>
<reference evidence="7" key="1">
    <citation type="journal article" date="2019" name="Int. J. Syst. Evol. Microbiol.">
        <title>The Global Catalogue of Microorganisms (GCM) 10K type strain sequencing project: providing services to taxonomists for standard genome sequencing and annotation.</title>
        <authorList>
            <consortium name="The Broad Institute Genomics Platform"/>
            <consortium name="The Broad Institute Genome Sequencing Center for Infectious Disease"/>
            <person name="Wu L."/>
            <person name="Ma J."/>
        </authorList>
    </citation>
    <scope>NUCLEOTIDE SEQUENCE [LARGE SCALE GENOMIC DNA]</scope>
    <source>
        <strain evidence="7">KCTC 19812</strain>
    </source>
</reference>
<dbReference type="InterPro" id="IPR037066">
    <property type="entry name" value="Plug_dom_sf"/>
</dbReference>
<dbReference type="SUPFAM" id="SSF56935">
    <property type="entry name" value="Porins"/>
    <property type="match status" value="1"/>
</dbReference>
<evidence type="ECO:0000313" key="6">
    <source>
        <dbReference type="EMBL" id="MFD2200898.1"/>
    </source>
</evidence>
<dbReference type="SUPFAM" id="SSF49464">
    <property type="entry name" value="Carboxypeptidase regulatory domain-like"/>
    <property type="match status" value="1"/>
</dbReference>
<sequence length="814" mass="91253">MNTKTIIWLFISVMGIAQAIAGSKGLEGNFSYENEKYWGRVNDNQGEPLPFANVVLLHPESREIIVGAVTDFDGRFELLTTAEFKEVIFKVSAIGFESYEKVVNSSQKNLGTILLEEEISTLNEVTVRAARPEITIFEDKTVVNVEGSAMAEGSNALQVIGRSPGVFIDNDNRIQLNGKSGVLVMIDDKQTYMSPEDLASYLTGMPADNIKSIEVIANPSAKYDAEGAGGVINIRLKKSNLNGTHGSMQIGGGYNGLPNSLANASINHKSGKWRSSLNLNYNNQGNLINLQTQRNFSNPEGNSSLDQEANTERIQESMFATASLDYDINDKHSIGGNLQINYLNQSDEVDAMADIQISGQQNNDFLKTSNEGNQITDRVFANLHYIGLLDTLGTKLTADLDYSIMGANNQNELSNLYTTGIDGISSSNVLDMNNDMYYSILTTKADLYLPLQNGSRIETGIKGSWVKSQNDLTIDRTFGDENVEPITYLNNFRYDENVWAAYINYGGSLSKKVNLQAGLRAEYTSLTGKQLVTGEVNTSNYLDWFPSVFIGQKVNDNYQINYNINRRLTRPNYRFLNPAIFYLDDLTQEQGNPNLTPMYAHTAEMTQVWKNAYQFTLGYTYTTDIIQVIAIQDDATRVTTLQLKNLDNMHNLSARLMVPVEITPWWSTNNMFQAYYNSFNSQIGDEMLENSAFSVIARTQHNITLPGNFKLELMGMYVGPQVQGAFRFSGFFYMDAGISKSWKNDKFNVSLTGRDLFRSQKLRGEMQFANVDTRFSQYFGQQGVNFTFRYRFSKGQSFSVNQRSGSIEERSRLD</sequence>
<dbReference type="Gene3D" id="2.40.170.20">
    <property type="entry name" value="TonB-dependent receptor, beta-barrel domain"/>
    <property type="match status" value="1"/>
</dbReference>
<dbReference type="Pfam" id="PF13715">
    <property type="entry name" value="CarbopepD_reg_2"/>
    <property type="match status" value="1"/>
</dbReference>
<dbReference type="InterPro" id="IPR041700">
    <property type="entry name" value="OMP_b-brl_3"/>
</dbReference>
<feature type="domain" description="TonB-dependent receptor plug" evidence="4">
    <location>
        <begin position="146"/>
        <end position="231"/>
    </location>
</feature>
<evidence type="ECO:0000313" key="7">
    <source>
        <dbReference type="Proteomes" id="UP001597414"/>
    </source>
</evidence>
<dbReference type="EMBL" id="JBHUIV010000010">
    <property type="protein sequence ID" value="MFD2200898.1"/>
    <property type="molecule type" value="Genomic_DNA"/>
</dbReference>
<organism evidence="6 7">
    <name type="scientific">Shivajiella indica</name>
    <dbReference type="NCBI Taxonomy" id="872115"/>
    <lineage>
        <taxon>Bacteria</taxon>
        <taxon>Pseudomonadati</taxon>
        <taxon>Bacteroidota</taxon>
        <taxon>Cytophagia</taxon>
        <taxon>Cytophagales</taxon>
        <taxon>Cyclobacteriaceae</taxon>
        <taxon>Shivajiella</taxon>
    </lineage>
</organism>
<dbReference type="Proteomes" id="UP001597414">
    <property type="component" value="Unassembled WGS sequence"/>
</dbReference>
<dbReference type="Gene3D" id="2.170.130.10">
    <property type="entry name" value="TonB-dependent receptor, plug domain"/>
    <property type="match status" value="1"/>
</dbReference>
<evidence type="ECO:0000256" key="1">
    <source>
        <dbReference type="ARBA" id="ARBA00004442"/>
    </source>
</evidence>
<evidence type="ECO:0000259" key="4">
    <source>
        <dbReference type="Pfam" id="PF07715"/>
    </source>
</evidence>
<dbReference type="PANTHER" id="PTHR40980">
    <property type="entry name" value="PLUG DOMAIN-CONTAINING PROTEIN"/>
    <property type="match status" value="1"/>
</dbReference>
<evidence type="ECO:0000256" key="2">
    <source>
        <dbReference type="ARBA" id="ARBA00023136"/>
    </source>
</evidence>
<dbReference type="InterPro" id="IPR036942">
    <property type="entry name" value="Beta-barrel_TonB_sf"/>
</dbReference>
<gene>
    <name evidence="6" type="ORF">ACFSKV_04920</name>
</gene>
<keyword evidence="2" id="KW-0472">Membrane</keyword>
<name>A0ABW5B7I0_9BACT</name>
<dbReference type="RefSeq" id="WP_380800775.1">
    <property type="nucleotide sequence ID" value="NZ_JBHUIV010000010.1"/>
</dbReference>
<dbReference type="PANTHER" id="PTHR40980:SF4">
    <property type="entry name" value="TONB-DEPENDENT RECEPTOR-LIKE BETA-BARREL DOMAIN-CONTAINING PROTEIN"/>
    <property type="match status" value="1"/>
</dbReference>
<dbReference type="InterPro" id="IPR008969">
    <property type="entry name" value="CarboxyPept-like_regulatory"/>
</dbReference>
<dbReference type="Pfam" id="PF07715">
    <property type="entry name" value="Plug"/>
    <property type="match status" value="1"/>
</dbReference>
<accession>A0ABW5B7I0</accession>
<proteinExistence type="predicted"/>
<evidence type="ECO:0000259" key="5">
    <source>
        <dbReference type="Pfam" id="PF14905"/>
    </source>
</evidence>
<protein>
    <submittedName>
        <fullName evidence="6">Outer membrane beta-barrel protein</fullName>
    </submittedName>
</protein>
<evidence type="ECO:0000256" key="3">
    <source>
        <dbReference type="ARBA" id="ARBA00023237"/>
    </source>
</evidence>